<protein>
    <submittedName>
        <fullName evidence="1">Uncharacterized protein</fullName>
    </submittedName>
</protein>
<feature type="non-terminal residue" evidence="1">
    <location>
        <position position="63"/>
    </location>
</feature>
<evidence type="ECO:0000313" key="1">
    <source>
        <dbReference type="EMBL" id="KAH9308744.1"/>
    </source>
</evidence>
<organism evidence="1 2">
    <name type="scientific">Taxus chinensis</name>
    <name type="common">Chinese yew</name>
    <name type="synonym">Taxus wallichiana var. chinensis</name>
    <dbReference type="NCBI Taxonomy" id="29808"/>
    <lineage>
        <taxon>Eukaryota</taxon>
        <taxon>Viridiplantae</taxon>
        <taxon>Streptophyta</taxon>
        <taxon>Embryophyta</taxon>
        <taxon>Tracheophyta</taxon>
        <taxon>Spermatophyta</taxon>
        <taxon>Pinopsida</taxon>
        <taxon>Pinidae</taxon>
        <taxon>Conifers II</taxon>
        <taxon>Cupressales</taxon>
        <taxon>Taxaceae</taxon>
        <taxon>Taxus</taxon>
    </lineage>
</organism>
<keyword evidence="2" id="KW-1185">Reference proteome</keyword>
<comment type="caution">
    <text evidence="1">The sequence shown here is derived from an EMBL/GenBank/DDBJ whole genome shotgun (WGS) entry which is preliminary data.</text>
</comment>
<sequence>EEVNVLTLDSWHQMGRPTLQPYSNVLYMVKKTKEIPIGFLKDVVITIQGSKFTGDFEVLVITE</sequence>
<evidence type="ECO:0000313" key="2">
    <source>
        <dbReference type="Proteomes" id="UP000824469"/>
    </source>
</evidence>
<dbReference type="Proteomes" id="UP000824469">
    <property type="component" value="Unassembled WGS sequence"/>
</dbReference>
<dbReference type="AlphaFoldDB" id="A0AA38FSD9"/>
<dbReference type="EMBL" id="JAHRHJ020000007">
    <property type="protein sequence ID" value="KAH9308744.1"/>
    <property type="molecule type" value="Genomic_DNA"/>
</dbReference>
<proteinExistence type="predicted"/>
<gene>
    <name evidence="1" type="ORF">KI387_036655</name>
</gene>
<accession>A0AA38FSD9</accession>
<reference evidence="1 2" key="1">
    <citation type="journal article" date="2021" name="Nat. Plants">
        <title>The Taxus genome provides insights into paclitaxel biosynthesis.</title>
        <authorList>
            <person name="Xiong X."/>
            <person name="Gou J."/>
            <person name="Liao Q."/>
            <person name="Li Y."/>
            <person name="Zhou Q."/>
            <person name="Bi G."/>
            <person name="Li C."/>
            <person name="Du R."/>
            <person name="Wang X."/>
            <person name="Sun T."/>
            <person name="Guo L."/>
            <person name="Liang H."/>
            <person name="Lu P."/>
            <person name="Wu Y."/>
            <person name="Zhang Z."/>
            <person name="Ro D.K."/>
            <person name="Shang Y."/>
            <person name="Huang S."/>
            <person name="Yan J."/>
        </authorList>
    </citation>
    <scope>NUCLEOTIDE SEQUENCE [LARGE SCALE GENOMIC DNA]</scope>
    <source>
        <strain evidence="1">Ta-2019</strain>
    </source>
</reference>
<feature type="non-terminal residue" evidence="1">
    <location>
        <position position="1"/>
    </location>
</feature>
<name>A0AA38FSD9_TAXCH</name>